<evidence type="ECO:0000256" key="3">
    <source>
        <dbReference type="ARBA" id="ARBA00023125"/>
    </source>
</evidence>
<dbReference type="Gene3D" id="1.10.10.10">
    <property type="entry name" value="Winged helix-like DNA-binding domain superfamily/Winged helix DNA-binding domain"/>
    <property type="match status" value="1"/>
</dbReference>
<dbReference type="SUPFAM" id="SSF53850">
    <property type="entry name" value="Periplasmic binding protein-like II"/>
    <property type="match status" value="1"/>
</dbReference>
<evidence type="ECO:0000313" key="7">
    <source>
        <dbReference type="Proteomes" id="UP000623776"/>
    </source>
</evidence>
<feature type="domain" description="HTH lysR-type" evidence="5">
    <location>
        <begin position="1"/>
        <end position="58"/>
    </location>
</feature>
<dbReference type="Gene3D" id="3.40.190.10">
    <property type="entry name" value="Periplasmic binding protein-like II"/>
    <property type="match status" value="2"/>
</dbReference>
<dbReference type="PANTHER" id="PTHR30126">
    <property type="entry name" value="HTH-TYPE TRANSCRIPTIONAL REGULATOR"/>
    <property type="match status" value="1"/>
</dbReference>
<dbReference type="Proteomes" id="UP000623776">
    <property type="component" value="Unassembled WGS sequence"/>
</dbReference>
<dbReference type="Pfam" id="PF03466">
    <property type="entry name" value="LysR_substrate"/>
    <property type="match status" value="1"/>
</dbReference>
<dbReference type="InterPro" id="IPR000847">
    <property type="entry name" value="LysR_HTH_N"/>
</dbReference>
<evidence type="ECO:0000313" key="6">
    <source>
        <dbReference type="EMBL" id="GHD55771.1"/>
    </source>
</evidence>
<evidence type="ECO:0000256" key="4">
    <source>
        <dbReference type="ARBA" id="ARBA00023163"/>
    </source>
</evidence>
<dbReference type="PANTHER" id="PTHR30126:SF2">
    <property type="entry name" value="HTH-TYPE TRANSCRIPTIONAL REGULATOR YJIE"/>
    <property type="match status" value="1"/>
</dbReference>
<dbReference type="SUPFAM" id="SSF46785">
    <property type="entry name" value="Winged helix' DNA-binding domain"/>
    <property type="match status" value="1"/>
</dbReference>
<dbReference type="EMBL" id="BMXN01000002">
    <property type="protein sequence ID" value="GHD55771.1"/>
    <property type="molecule type" value="Genomic_DNA"/>
</dbReference>
<comment type="similarity">
    <text evidence="1">Belongs to the LysR transcriptional regulatory family.</text>
</comment>
<evidence type="ECO:0000256" key="2">
    <source>
        <dbReference type="ARBA" id="ARBA00023015"/>
    </source>
</evidence>
<reference evidence="7" key="1">
    <citation type="journal article" date="2019" name="Int. J. Syst. Evol. Microbiol.">
        <title>The Global Catalogue of Microorganisms (GCM) 10K type strain sequencing project: providing services to taxonomists for standard genome sequencing and annotation.</title>
        <authorList>
            <consortium name="The Broad Institute Genomics Platform"/>
            <consortium name="The Broad Institute Genome Sequencing Center for Infectious Disease"/>
            <person name="Wu L."/>
            <person name="Ma J."/>
        </authorList>
    </citation>
    <scope>NUCLEOTIDE SEQUENCE [LARGE SCALE GENOMIC DNA]</scope>
    <source>
        <strain evidence="7">KCTC 22154</strain>
    </source>
</reference>
<dbReference type="Pfam" id="PF00126">
    <property type="entry name" value="HTH_1"/>
    <property type="match status" value="1"/>
</dbReference>
<gene>
    <name evidence="6" type="ORF">GCM10007157_05990</name>
</gene>
<dbReference type="PROSITE" id="PS50931">
    <property type="entry name" value="HTH_LYSR"/>
    <property type="match status" value="1"/>
</dbReference>
<keyword evidence="7" id="KW-1185">Reference proteome</keyword>
<proteinExistence type="inferred from homology"/>
<keyword evidence="2" id="KW-0805">Transcription regulation</keyword>
<keyword evidence="3" id="KW-0238">DNA-binding</keyword>
<organism evidence="6 7">
    <name type="scientific">Vreelandella hamiltonii</name>
    <dbReference type="NCBI Taxonomy" id="502829"/>
    <lineage>
        <taxon>Bacteria</taxon>
        <taxon>Pseudomonadati</taxon>
        <taxon>Pseudomonadota</taxon>
        <taxon>Gammaproteobacteria</taxon>
        <taxon>Oceanospirillales</taxon>
        <taxon>Halomonadaceae</taxon>
        <taxon>Vreelandella</taxon>
    </lineage>
</organism>
<evidence type="ECO:0000259" key="5">
    <source>
        <dbReference type="PROSITE" id="PS50931"/>
    </source>
</evidence>
<name>A0A8H9IPX9_9GAMM</name>
<dbReference type="GO" id="GO:0000976">
    <property type="term" value="F:transcription cis-regulatory region binding"/>
    <property type="evidence" value="ECO:0007669"/>
    <property type="project" value="TreeGrafter"/>
</dbReference>
<keyword evidence="4" id="KW-0804">Transcription</keyword>
<comment type="caution">
    <text evidence="6">The sequence shown here is derived from an EMBL/GenBank/DDBJ whole genome shotgun (WGS) entry which is preliminary data.</text>
</comment>
<dbReference type="InterPro" id="IPR036388">
    <property type="entry name" value="WH-like_DNA-bd_sf"/>
</dbReference>
<dbReference type="InterPro" id="IPR036390">
    <property type="entry name" value="WH_DNA-bd_sf"/>
</dbReference>
<dbReference type="PRINTS" id="PR00039">
    <property type="entry name" value="HTHLYSR"/>
</dbReference>
<evidence type="ECO:0000256" key="1">
    <source>
        <dbReference type="ARBA" id="ARBA00009437"/>
    </source>
</evidence>
<dbReference type="GO" id="GO:0003700">
    <property type="term" value="F:DNA-binding transcription factor activity"/>
    <property type="evidence" value="ECO:0007669"/>
    <property type="project" value="InterPro"/>
</dbReference>
<dbReference type="RefSeq" id="WP_189462795.1">
    <property type="nucleotide sequence ID" value="NZ_BMXN01000002.1"/>
</dbReference>
<sequence length="302" mass="33565">MELNWLEDFNALAEHGSFIRAAQARHVTQPAFSRRIRALEQWMGVALFVRTPQGTTLTEAGQHIQASVIDSTGRLYRLRSEAQEVAQRATAALQFAATHSLSFTFFPRWIRQQEQSAALHAVQLHSDTMANCEQLLLRGTAQFLLSHRDPAVDSPLEAEHFESLTVGQDRLIPLVGRELGLGAASSFFPYLAYTDASGLGRILRHRLGQRQPATLSSQAHFSSHLAAVLMSMAIENKGLAWLPESLSEQEVAEGRLVRALPPEWDVPVAIQLTRPRQLASPFASAFWQTLVATQRGQKVITR</sequence>
<dbReference type="AlphaFoldDB" id="A0A8H9IPX9"/>
<accession>A0A8H9IPX9</accession>
<dbReference type="InterPro" id="IPR005119">
    <property type="entry name" value="LysR_subst-bd"/>
</dbReference>
<protein>
    <submittedName>
        <fullName evidence="6">LysR family transcriptional regulator</fullName>
    </submittedName>
</protein>